<feature type="transmembrane region" description="Helical" evidence="1">
    <location>
        <begin position="15"/>
        <end position="33"/>
    </location>
</feature>
<reference evidence="2 3" key="1">
    <citation type="journal article" date="2013" name="Nat. Biotechnol.">
        <title>Genome sequences of rare, uncultured bacteria obtained by differential coverage binning of multiple metagenomes.</title>
        <authorList>
            <person name="Albertsen M."/>
            <person name="Hugenholtz P."/>
            <person name="Skarshewski A."/>
            <person name="Nielsen K.L."/>
            <person name="Tyson G.W."/>
            <person name="Nielsen P.H."/>
        </authorList>
    </citation>
    <scope>NUCLEOTIDE SEQUENCE [LARGE SCALE GENOMIC DNA]</scope>
    <source>
        <strain evidence="2">TM71</strain>
    </source>
</reference>
<accession>R4PV99</accession>
<keyword evidence="1" id="KW-0472">Membrane</keyword>
<sequence length="378" mass="42344">MALDIANPEHSQRSFGFVLLGMLLLVCAALLFYDLGHTSDATPVSPTGYDYTVNQAVDTGVSYFNSSFYDKGPAANNTAYVADLTDEVKATLHYKYHSARPVELTTLYGATATVRYQYMFGADSKDISTVWSKEYSLIKPVTSVVTTSDLTFDPSVSIPFADYRKMVNQMKQALSLPATSEVTIAFTVHVSGSIDGTRFDDIRVATVTMPLDQPIYRFATKFEKEDKKQVVTQAMKSGQDMTKNYERIIMGILTAFGLMAIVYGMRRQIFKSAYQRELEKIYRYHDGIIIRASQPAAIAGKTMVPVQTFDDMLNLEEELKVPIVATPAGNEATRFLIVRDDIVYVYTLGKVLLDDIPTSIDEEPIEETHTKKHDTKRR</sequence>
<feature type="transmembrane region" description="Helical" evidence="1">
    <location>
        <begin position="245"/>
        <end position="265"/>
    </location>
</feature>
<keyword evidence="3" id="KW-1185">Reference proteome</keyword>
<dbReference type="KEGG" id="saal:L336_0432"/>
<keyword evidence="1" id="KW-0812">Transmembrane</keyword>
<dbReference type="HOGENOM" id="CLU_730933_0_0_0"/>
<dbReference type="Proteomes" id="UP000013893">
    <property type="component" value="Chromosome"/>
</dbReference>
<dbReference type="RefSeq" id="WP_015641590.1">
    <property type="nucleotide sequence ID" value="NC_021219.1"/>
</dbReference>
<evidence type="ECO:0000256" key="1">
    <source>
        <dbReference type="SAM" id="Phobius"/>
    </source>
</evidence>
<protein>
    <recommendedName>
        <fullName evidence="4">DUF5305 domain-containing protein</fullName>
    </recommendedName>
</protein>
<name>R4PV99_9BACT</name>
<dbReference type="InterPro" id="IPR035185">
    <property type="entry name" value="DUF5305"/>
</dbReference>
<gene>
    <name evidence="2" type="ORF">L336_0432</name>
</gene>
<evidence type="ECO:0008006" key="4">
    <source>
        <dbReference type="Google" id="ProtNLM"/>
    </source>
</evidence>
<dbReference type="STRING" id="1332188.L336_0432"/>
<dbReference type="EMBL" id="CP005957">
    <property type="protein sequence ID" value="AGL62140.1"/>
    <property type="molecule type" value="Genomic_DNA"/>
</dbReference>
<organism evidence="2 3">
    <name type="scientific">Candidatus Saccharimonas aalborgensis</name>
    <dbReference type="NCBI Taxonomy" id="1332188"/>
    <lineage>
        <taxon>Bacteria</taxon>
        <taxon>Candidatus Saccharimonadota</taxon>
        <taxon>Candidatus Saccharimonadia</taxon>
        <taxon>Candidatus Saccharimonadales</taxon>
        <taxon>Candidatus Saccharimonadaceae</taxon>
        <taxon>Candidatus Saccharimonas</taxon>
    </lineage>
</organism>
<proteinExistence type="predicted"/>
<dbReference type="Pfam" id="PF17231">
    <property type="entry name" value="DUF5305"/>
    <property type="match status" value="1"/>
</dbReference>
<dbReference type="AlphaFoldDB" id="R4PV99"/>
<evidence type="ECO:0000313" key="2">
    <source>
        <dbReference type="EMBL" id="AGL62140.1"/>
    </source>
</evidence>
<evidence type="ECO:0000313" key="3">
    <source>
        <dbReference type="Proteomes" id="UP000013893"/>
    </source>
</evidence>
<keyword evidence="1" id="KW-1133">Transmembrane helix</keyword>